<proteinExistence type="predicted"/>
<accession>A0A182WJ03</accession>
<reference evidence="1" key="2">
    <citation type="submission" date="2020-05" db="UniProtKB">
        <authorList>
            <consortium name="EnsemblMetazoa"/>
        </authorList>
    </citation>
    <scope>IDENTIFICATION</scope>
    <source>
        <strain evidence="1">MINIMUS1</strain>
    </source>
</reference>
<evidence type="ECO:0000313" key="2">
    <source>
        <dbReference type="Proteomes" id="UP000075920"/>
    </source>
</evidence>
<sequence>MGEYHDVINGLKNRHINSSSSVQCSFSRSWLRAFRRREFLRLTASRYAAGAHPSRPVAEKKVIYN</sequence>
<dbReference type="Proteomes" id="UP000075920">
    <property type="component" value="Unassembled WGS sequence"/>
</dbReference>
<name>A0A182WJ03_9DIPT</name>
<dbReference type="VEuPathDB" id="VectorBase:AMIN010357"/>
<keyword evidence="2" id="KW-1185">Reference proteome</keyword>
<evidence type="ECO:0000313" key="1">
    <source>
        <dbReference type="EnsemblMetazoa" id="AMIN010357-PA"/>
    </source>
</evidence>
<reference evidence="2" key="1">
    <citation type="submission" date="2013-03" db="EMBL/GenBank/DDBJ databases">
        <title>The Genome Sequence of Anopheles minimus MINIMUS1.</title>
        <authorList>
            <consortium name="The Broad Institute Genomics Platform"/>
            <person name="Neafsey D.E."/>
            <person name="Walton C."/>
            <person name="Walker B."/>
            <person name="Young S.K."/>
            <person name="Zeng Q."/>
            <person name="Gargeya S."/>
            <person name="Fitzgerald M."/>
            <person name="Haas B."/>
            <person name="Abouelleil A."/>
            <person name="Allen A.W."/>
            <person name="Alvarado L."/>
            <person name="Arachchi H.M."/>
            <person name="Berlin A.M."/>
            <person name="Chapman S.B."/>
            <person name="Gainer-Dewar J."/>
            <person name="Goldberg J."/>
            <person name="Griggs A."/>
            <person name="Gujja S."/>
            <person name="Hansen M."/>
            <person name="Howarth C."/>
            <person name="Imamovic A."/>
            <person name="Ireland A."/>
            <person name="Larimer J."/>
            <person name="McCowan C."/>
            <person name="Murphy C."/>
            <person name="Pearson M."/>
            <person name="Poon T.W."/>
            <person name="Priest M."/>
            <person name="Roberts A."/>
            <person name="Saif S."/>
            <person name="Shea T."/>
            <person name="Sisk P."/>
            <person name="Sykes S."/>
            <person name="Wortman J."/>
            <person name="Nusbaum C."/>
            <person name="Birren B."/>
        </authorList>
    </citation>
    <scope>NUCLEOTIDE SEQUENCE [LARGE SCALE GENOMIC DNA]</scope>
    <source>
        <strain evidence="2">MINIMUS1</strain>
    </source>
</reference>
<dbReference type="EnsemblMetazoa" id="AMIN010357-RA">
    <property type="protein sequence ID" value="AMIN010357-PA"/>
    <property type="gene ID" value="AMIN010357"/>
</dbReference>
<dbReference type="AlphaFoldDB" id="A0A182WJ03"/>
<organism evidence="1 2">
    <name type="scientific">Anopheles minimus</name>
    <dbReference type="NCBI Taxonomy" id="112268"/>
    <lineage>
        <taxon>Eukaryota</taxon>
        <taxon>Metazoa</taxon>
        <taxon>Ecdysozoa</taxon>
        <taxon>Arthropoda</taxon>
        <taxon>Hexapoda</taxon>
        <taxon>Insecta</taxon>
        <taxon>Pterygota</taxon>
        <taxon>Neoptera</taxon>
        <taxon>Endopterygota</taxon>
        <taxon>Diptera</taxon>
        <taxon>Nematocera</taxon>
        <taxon>Culicoidea</taxon>
        <taxon>Culicidae</taxon>
        <taxon>Anophelinae</taxon>
        <taxon>Anopheles</taxon>
    </lineage>
</organism>
<protein>
    <submittedName>
        <fullName evidence="1">Uncharacterized protein</fullName>
    </submittedName>
</protein>